<protein>
    <recommendedName>
        <fullName evidence="5">FR47-like domain-containing protein</fullName>
    </recommendedName>
</protein>
<dbReference type="Gene3D" id="3.40.630.30">
    <property type="match status" value="1"/>
</dbReference>
<comment type="caution">
    <text evidence="3">The sequence shown here is derived from an EMBL/GenBank/DDBJ whole genome shotgun (WGS) entry which is preliminary data.</text>
</comment>
<proteinExistence type="predicted"/>
<dbReference type="InterPro" id="IPR013653">
    <property type="entry name" value="GCN5-like_dom"/>
</dbReference>
<dbReference type="PANTHER" id="PTHR20958">
    <property type="entry name" value="GLYCINE N-ACYLTRANSFERASE-LIKE PROTEIN"/>
    <property type="match status" value="1"/>
</dbReference>
<dbReference type="AlphaFoldDB" id="A0AAD4I916"/>
<evidence type="ECO:0000259" key="1">
    <source>
        <dbReference type="Pfam" id="PF08445"/>
    </source>
</evidence>
<dbReference type="EMBL" id="JAANER010000006">
    <property type="protein sequence ID" value="KAG9188666.1"/>
    <property type="molecule type" value="Genomic_DNA"/>
</dbReference>
<dbReference type="InterPro" id="IPR053225">
    <property type="entry name" value="Acyl-CoA_N-acyltransferase"/>
</dbReference>
<sequence>MDFPKLHLRISPKNLSINNMDENVGSLVDHPMRLLDNGLLDVTPQGQTLGLATQNQLVSPLLRLPAEVRDCIYDFVFGYRSVLLLDSYEDEAQCSCCTAYIGTGDPNLASFSRLGMENRRAHDQDKKTYTFALLFVCRQIYGEARFLPFSLNTIWYEEGFVLQSWLGAMGPRLSVVRKVRLYSDVASSVFGEYLIEERLIEGLKFFPGLKEVEILCYSWDYERDVHAITAMAKATKETIKAEVSSEVTIVACIPSFSVPRPIMEVYVHSASSPVLQRALKSALPYSVNLVYRIQHHNRTEHAHIIATFSPSATQIPECWATAYLDRSMRPETELWIFSSAEQPHHSSSTPEYRQKSKKAVLALLDYMATLPTPPMRPDNLPALELAKQHEKEHPTPPASGAYETSPGTYMRHLLMPKVVTLGAVHQDVVQILREAGVLRDELPGPDAELNKFLFKLSDLPETRDLPGGLRWGNVREQDIDLVKARTSIPRTTKTLMSLKSVGVFEESTDTAVAWTFLGLDGSLVTLHTEESYRGRGIAKAVAAKLFRRHAPGLAVDDNGNAWSHADVYMGNAQSESVCRSLGGRALWKCFWVRIDLEKAGCLAKSG</sequence>
<dbReference type="InterPro" id="IPR056632">
    <property type="entry name" value="DUF7730"/>
</dbReference>
<dbReference type="Pfam" id="PF24864">
    <property type="entry name" value="DUF7730"/>
    <property type="match status" value="1"/>
</dbReference>
<evidence type="ECO:0000313" key="4">
    <source>
        <dbReference type="Proteomes" id="UP001199106"/>
    </source>
</evidence>
<dbReference type="SUPFAM" id="SSF55729">
    <property type="entry name" value="Acyl-CoA N-acyltransferases (Nat)"/>
    <property type="match status" value="1"/>
</dbReference>
<dbReference type="Proteomes" id="UP001199106">
    <property type="component" value="Unassembled WGS sequence"/>
</dbReference>
<evidence type="ECO:0000259" key="2">
    <source>
        <dbReference type="Pfam" id="PF24864"/>
    </source>
</evidence>
<feature type="domain" description="DUF7730" evidence="2">
    <location>
        <begin position="55"/>
        <end position="184"/>
    </location>
</feature>
<dbReference type="PANTHER" id="PTHR20958:SF6">
    <property type="entry name" value="GLYCINE N-ACYLTRANSFERASE-LIKE PROTEIN"/>
    <property type="match status" value="1"/>
</dbReference>
<gene>
    <name evidence="3" type="ORF">G6011_07371</name>
</gene>
<feature type="domain" description="GCN5-related N-acetyltransferase Rv2170-like" evidence="1">
    <location>
        <begin position="500"/>
        <end position="592"/>
    </location>
</feature>
<evidence type="ECO:0008006" key="5">
    <source>
        <dbReference type="Google" id="ProtNLM"/>
    </source>
</evidence>
<evidence type="ECO:0000313" key="3">
    <source>
        <dbReference type="EMBL" id="KAG9188666.1"/>
    </source>
</evidence>
<reference evidence="3" key="1">
    <citation type="submission" date="2021-07" db="EMBL/GenBank/DDBJ databases">
        <title>Genome Resource of American Ginseng Black Spot Pathogen Alternaria panax.</title>
        <authorList>
            <person name="Qiu C."/>
            <person name="Wang W."/>
            <person name="Liu Z."/>
        </authorList>
    </citation>
    <scope>NUCLEOTIDE SEQUENCE</scope>
    <source>
        <strain evidence="3">BNCC115425</strain>
    </source>
</reference>
<dbReference type="InterPro" id="IPR016181">
    <property type="entry name" value="Acyl_CoA_acyltransferase"/>
</dbReference>
<dbReference type="Pfam" id="PF08445">
    <property type="entry name" value="FR47"/>
    <property type="match status" value="1"/>
</dbReference>
<name>A0AAD4I916_9PLEO</name>
<accession>A0AAD4I916</accession>
<organism evidence="3 4">
    <name type="scientific">Alternaria panax</name>
    <dbReference type="NCBI Taxonomy" id="48097"/>
    <lineage>
        <taxon>Eukaryota</taxon>
        <taxon>Fungi</taxon>
        <taxon>Dikarya</taxon>
        <taxon>Ascomycota</taxon>
        <taxon>Pezizomycotina</taxon>
        <taxon>Dothideomycetes</taxon>
        <taxon>Pleosporomycetidae</taxon>
        <taxon>Pleosporales</taxon>
        <taxon>Pleosporineae</taxon>
        <taxon>Pleosporaceae</taxon>
        <taxon>Alternaria</taxon>
        <taxon>Alternaria sect. Panax</taxon>
    </lineage>
</organism>
<keyword evidence="4" id="KW-1185">Reference proteome</keyword>
<dbReference type="GO" id="GO:0016747">
    <property type="term" value="F:acyltransferase activity, transferring groups other than amino-acyl groups"/>
    <property type="evidence" value="ECO:0007669"/>
    <property type="project" value="InterPro"/>
</dbReference>